<dbReference type="Gene3D" id="6.10.250.3180">
    <property type="match status" value="1"/>
</dbReference>
<evidence type="ECO:0008006" key="4">
    <source>
        <dbReference type="Google" id="ProtNLM"/>
    </source>
</evidence>
<sequence>MSAKQLIEIERNSAQIKARSDEVWRRLVMKDFPDRPVPTANFRKAYVKYFKEKEKHLQNASIRLREGMKKLEEEKASRTITSLEVDPRAAKARAKFKASRAAPSGSRVIQKAMQSARTKGPLFSSKNVQFSTIHPPRSSTTAQQPKPTSPSKSTRSSPSKRPYNESSGNNSDEQISKKPTVVSRPVKRPQSSIFLPKR</sequence>
<dbReference type="VEuPathDB" id="FungiDB:TRICI_006685"/>
<comment type="caution">
    <text evidence="2">The sequence shown here is derived from an EMBL/GenBank/DDBJ whole genome shotgun (WGS) entry which is preliminary data.</text>
</comment>
<dbReference type="OrthoDB" id="21513at2759"/>
<dbReference type="InterPro" id="IPR010684">
    <property type="entry name" value="RNA_pol_II_trans_fac_SIII_A"/>
</dbReference>
<dbReference type="Proteomes" id="UP000761534">
    <property type="component" value="Unassembled WGS sequence"/>
</dbReference>
<dbReference type="AlphaFoldDB" id="A0A642UEU8"/>
<proteinExistence type="predicted"/>
<organism evidence="2 3">
    <name type="scientific">Trichomonascus ciferrii</name>
    <dbReference type="NCBI Taxonomy" id="44093"/>
    <lineage>
        <taxon>Eukaryota</taxon>
        <taxon>Fungi</taxon>
        <taxon>Dikarya</taxon>
        <taxon>Ascomycota</taxon>
        <taxon>Saccharomycotina</taxon>
        <taxon>Dipodascomycetes</taxon>
        <taxon>Dipodascales</taxon>
        <taxon>Trichomonascaceae</taxon>
        <taxon>Trichomonascus</taxon>
        <taxon>Trichomonascus ciferrii complex</taxon>
    </lineage>
</organism>
<feature type="compositionally biased region" description="Polar residues" evidence="1">
    <location>
        <begin position="124"/>
        <end position="144"/>
    </location>
</feature>
<dbReference type="PANTHER" id="PTHR15141">
    <property type="entry name" value="TRANSCRIPTION ELONGATION FACTOR B POLYPEPTIDE 3"/>
    <property type="match status" value="1"/>
</dbReference>
<dbReference type="InterPro" id="IPR051870">
    <property type="entry name" value="Elongin-A_domain"/>
</dbReference>
<dbReference type="EMBL" id="SWFS01000559">
    <property type="protein sequence ID" value="KAA8897722.1"/>
    <property type="molecule type" value="Genomic_DNA"/>
</dbReference>
<protein>
    <recommendedName>
        <fullName evidence="4">Elongin-A</fullName>
    </recommendedName>
</protein>
<name>A0A642UEU8_9ASCO</name>
<dbReference type="PANTHER" id="PTHR15141:SF76">
    <property type="entry name" value="TRANSCRIPTION ELONGATION FACTOR B POLYPEPTIDE 3"/>
    <property type="match status" value="1"/>
</dbReference>
<evidence type="ECO:0000313" key="2">
    <source>
        <dbReference type="EMBL" id="KAA8897722.1"/>
    </source>
</evidence>
<evidence type="ECO:0000256" key="1">
    <source>
        <dbReference type="SAM" id="MobiDB-lite"/>
    </source>
</evidence>
<keyword evidence="3" id="KW-1185">Reference proteome</keyword>
<accession>A0A642UEU8</accession>
<dbReference type="GO" id="GO:0006368">
    <property type="term" value="P:transcription elongation by RNA polymerase II"/>
    <property type="evidence" value="ECO:0007669"/>
    <property type="project" value="InterPro"/>
</dbReference>
<evidence type="ECO:0000313" key="3">
    <source>
        <dbReference type="Proteomes" id="UP000761534"/>
    </source>
</evidence>
<reference evidence="2" key="1">
    <citation type="journal article" date="2019" name="G3 (Bethesda)">
        <title>Genome Assemblies of Two Rare Opportunistic Yeast Pathogens: Diutina rugosa (syn. Candida rugosa) and Trichomonascus ciferrii (syn. Candida ciferrii).</title>
        <authorList>
            <person name="Mixao V."/>
            <person name="Saus E."/>
            <person name="Hansen A.P."/>
            <person name="Lass-Florl C."/>
            <person name="Gabaldon T."/>
        </authorList>
    </citation>
    <scope>NUCLEOTIDE SEQUENCE</scope>
    <source>
        <strain evidence="2">CBS 4856</strain>
    </source>
</reference>
<feature type="compositionally biased region" description="Polar residues" evidence="1">
    <location>
        <begin position="164"/>
        <end position="173"/>
    </location>
</feature>
<feature type="compositionally biased region" description="Polar residues" evidence="1">
    <location>
        <begin position="189"/>
        <end position="198"/>
    </location>
</feature>
<gene>
    <name evidence="2" type="ORF">TRICI_006685</name>
</gene>
<feature type="compositionally biased region" description="Low complexity" evidence="1">
    <location>
        <begin position="145"/>
        <end position="161"/>
    </location>
</feature>
<dbReference type="GO" id="GO:0070449">
    <property type="term" value="C:elongin complex"/>
    <property type="evidence" value="ECO:0007669"/>
    <property type="project" value="InterPro"/>
</dbReference>
<feature type="region of interest" description="Disordered" evidence="1">
    <location>
        <begin position="72"/>
        <end position="198"/>
    </location>
</feature>
<dbReference type="Pfam" id="PF06881">
    <property type="entry name" value="Elongin_A"/>
    <property type="match status" value="1"/>
</dbReference>